<name>A0ABU5NE76_9RICK</name>
<reference evidence="10 11" key="1">
    <citation type="submission" date="2023-03" db="EMBL/GenBank/DDBJ databases">
        <title>Host association and intracellularity evolved multiple times independently in the Rickettsiales.</title>
        <authorList>
            <person name="Castelli M."/>
            <person name="Nardi T."/>
            <person name="Gammuto L."/>
            <person name="Bellinzona G."/>
            <person name="Sabaneyeva E."/>
            <person name="Potekhin A."/>
            <person name="Serra V."/>
            <person name="Petroni G."/>
            <person name="Sassera D."/>
        </authorList>
    </citation>
    <scope>NUCLEOTIDE SEQUENCE [LARGE SCALE GENOMIC DNA]</scope>
    <source>
        <strain evidence="10 11">Sr 2-6</strain>
    </source>
</reference>
<dbReference type="Pfam" id="PF19269">
    <property type="entry name" value="Anticodon_2"/>
    <property type="match status" value="1"/>
</dbReference>
<evidence type="ECO:0000259" key="9">
    <source>
        <dbReference type="Pfam" id="PF19269"/>
    </source>
</evidence>
<protein>
    <recommendedName>
        <fullName evidence="7">Glutamate--tRNA ligase</fullName>
        <ecNumber evidence="7">6.1.1.17</ecNumber>
    </recommendedName>
    <alternativeName>
        <fullName evidence="7">Glutamyl-tRNA synthetase</fullName>
        <shortName evidence="7">GluRS</shortName>
    </alternativeName>
</protein>
<evidence type="ECO:0000256" key="5">
    <source>
        <dbReference type="ARBA" id="ARBA00022917"/>
    </source>
</evidence>
<dbReference type="PANTHER" id="PTHR43311">
    <property type="entry name" value="GLUTAMATE--TRNA LIGASE"/>
    <property type="match status" value="1"/>
</dbReference>
<comment type="catalytic activity">
    <reaction evidence="7">
        <text>tRNA(Glu) + L-glutamate + ATP = L-glutamyl-tRNA(Glu) + AMP + diphosphate</text>
        <dbReference type="Rhea" id="RHEA:23540"/>
        <dbReference type="Rhea" id="RHEA-COMP:9663"/>
        <dbReference type="Rhea" id="RHEA-COMP:9680"/>
        <dbReference type="ChEBI" id="CHEBI:29985"/>
        <dbReference type="ChEBI" id="CHEBI:30616"/>
        <dbReference type="ChEBI" id="CHEBI:33019"/>
        <dbReference type="ChEBI" id="CHEBI:78442"/>
        <dbReference type="ChEBI" id="CHEBI:78520"/>
        <dbReference type="ChEBI" id="CHEBI:456215"/>
        <dbReference type="EC" id="6.1.1.17"/>
    </reaction>
</comment>
<dbReference type="InterPro" id="IPR033910">
    <property type="entry name" value="GluRS_core"/>
</dbReference>
<keyword evidence="6 7" id="KW-0030">Aminoacyl-tRNA synthetase</keyword>
<comment type="similarity">
    <text evidence="1 7">Belongs to the class-I aminoacyl-tRNA synthetase family. Glutamate--tRNA ligase type 1 subfamily.</text>
</comment>
<comment type="caution">
    <text evidence="7">Lacks conserved residue(s) required for the propagation of feature annotation.</text>
</comment>
<feature type="short sequence motif" description="'KMSKS' region" evidence="7">
    <location>
        <begin position="238"/>
        <end position="242"/>
    </location>
</feature>
<comment type="caution">
    <text evidence="10">The sequence shown here is derived from an EMBL/GenBank/DDBJ whole genome shotgun (WGS) entry which is preliminary data.</text>
</comment>
<keyword evidence="4 7" id="KW-0067">ATP-binding</keyword>
<comment type="subunit">
    <text evidence="7">Monomer.</text>
</comment>
<dbReference type="InterPro" id="IPR004527">
    <property type="entry name" value="Glu-tRNA-ligase_bac/mito"/>
</dbReference>
<keyword evidence="3 7" id="KW-0547">Nucleotide-binding</keyword>
<organism evidence="10 11">
    <name type="scientific">Candidatus Megaera venefica</name>
    <dbReference type="NCBI Taxonomy" id="2055910"/>
    <lineage>
        <taxon>Bacteria</taxon>
        <taxon>Pseudomonadati</taxon>
        <taxon>Pseudomonadota</taxon>
        <taxon>Alphaproteobacteria</taxon>
        <taxon>Rickettsiales</taxon>
        <taxon>Rickettsiaceae</taxon>
        <taxon>Candidatus Megaera</taxon>
    </lineage>
</organism>
<dbReference type="GO" id="GO:0016874">
    <property type="term" value="F:ligase activity"/>
    <property type="evidence" value="ECO:0007669"/>
    <property type="project" value="UniProtKB-KW"/>
</dbReference>
<proteinExistence type="inferred from homology"/>
<comment type="subcellular location">
    <subcellularLocation>
        <location evidence="7">Cytoplasm</location>
    </subcellularLocation>
</comment>
<accession>A0ABU5NE76</accession>
<dbReference type="HAMAP" id="MF_00022">
    <property type="entry name" value="Glu_tRNA_synth_type1"/>
    <property type="match status" value="1"/>
</dbReference>
<feature type="binding site" evidence="7">
    <location>
        <position position="241"/>
    </location>
    <ligand>
        <name>ATP</name>
        <dbReference type="ChEBI" id="CHEBI:30616"/>
    </ligand>
</feature>
<dbReference type="InterPro" id="IPR008925">
    <property type="entry name" value="aa_tRNA-synth_I_cd-bd_sf"/>
</dbReference>
<dbReference type="CDD" id="cd00808">
    <property type="entry name" value="GluRS_core"/>
    <property type="match status" value="1"/>
</dbReference>
<evidence type="ECO:0000256" key="6">
    <source>
        <dbReference type="ARBA" id="ARBA00023146"/>
    </source>
</evidence>
<evidence type="ECO:0000313" key="10">
    <source>
        <dbReference type="EMBL" id="MEA0971472.1"/>
    </source>
</evidence>
<dbReference type="InterPro" id="IPR020058">
    <property type="entry name" value="Glu/Gln-tRNA-synth_Ib_cat-dom"/>
</dbReference>
<dbReference type="InterPro" id="IPR045462">
    <property type="entry name" value="aa-tRNA-synth_I_cd-bd"/>
</dbReference>
<dbReference type="PRINTS" id="PR00987">
    <property type="entry name" value="TRNASYNTHGLU"/>
</dbReference>
<keyword evidence="2 7" id="KW-0436">Ligase</keyword>
<comment type="function">
    <text evidence="7">Catalyzes the attachment of glutamate to tRNA(Glu) in a two-step reaction: glutamate is first activated by ATP to form Glu-AMP and then transferred to the acceptor end of tRNA(Glu).</text>
</comment>
<dbReference type="InterPro" id="IPR049940">
    <property type="entry name" value="GluQ/Sye"/>
</dbReference>
<dbReference type="PROSITE" id="PS00178">
    <property type="entry name" value="AA_TRNA_LIGASE_I"/>
    <property type="match status" value="1"/>
</dbReference>
<evidence type="ECO:0000313" key="11">
    <source>
        <dbReference type="Proteomes" id="UP001291687"/>
    </source>
</evidence>
<dbReference type="PANTHER" id="PTHR43311:SF2">
    <property type="entry name" value="GLUTAMATE--TRNA LIGASE, MITOCHONDRIAL-RELATED"/>
    <property type="match status" value="1"/>
</dbReference>
<evidence type="ECO:0000256" key="7">
    <source>
        <dbReference type="HAMAP-Rule" id="MF_00022"/>
    </source>
</evidence>
<evidence type="ECO:0000256" key="1">
    <source>
        <dbReference type="ARBA" id="ARBA00007894"/>
    </source>
</evidence>
<evidence type="ECO:0000259" key="8">
    <source>
        <dbReference type="Pfam" id="PF00749"/>
    </source>
</evidence>
<evidence type="ECO:0000256" key="2">
    <source>
        <dbReference type="ARBA" id="ARBA00022598"/>
    </source>
</evidence>
<dbReference type="Gene3D" id="3.40.50.620">
    <property type="entry name" value="HUPs"/>
    <property type="match status" value="1"/>
</dbReference>
<dbReference type="InterPro" id="IPR014729">
    <property type="entry name" value="Rossmann-like_a/b/a_fold"/>
</dbReference>
<feature type="domain" description="Aminoacyl-tRNA synthetase class I anticodon-binding" evidence="9">
    <location>
        <begin position="328"/>
        <end position="422"/>
    </location>
</feature>
<evidence type="ECO:0000256" key="4">
    <source>
        <dbReference type="ARBA" id="ARBA00022840"/>
    </source>
</evidence>
<keyword evidence="11" id="KW-1185">Reference proteome</keyword>
<gene>
    <name evidence="7" type="primary">gltX</name>
    <name evidence="10" type="ORF">Megvenef_01451</name>
</gene>
<keyword evidence="5 7" id="KW-0648">Protein biosynthesis</keyword>
<dbReference type="InterPro" id="IPR000924">
    <property type="entry name" value="Glu/Gln-tRNA-synth"/>
</dbReference>
<dbReference type="InterPro" id="IPR001412">
    <property type="entry name" value="aa-tRNA-synth_I_CS"/>
</dbReference>
<dbReference type="SUPFAM" id="SSF52374">
    <property type="entry name" value="Nucleotidylyl transferase"/>
    <property type="match status" value="1"/>
</dbReference>
<feature type="domain" description="Glutamyl/glutaminyl-tRNA synthetase class Ib catalytic" evidence="8">
    <location>
        <begin position="3"/>
        <end position="305"/>
    </location>
</feature>
<dbReference type="Pfam" id="PF00749">
    <property type="entry name" value="tRNA-synt_1c"/>
    <property type="match status" value="1"/>
</dbReference>
<dbReference type="Proteomes" id="UP001291687">
    <property type="component" value="Unassembled WGS sequence"/>
</dbReference>
<dbReference type="EMBL" id="JARJFB010000145">
    <property type="protein sequence ID" value="MEA0971472.1"/>
    <property type="molecule type" value="Genomic_DNA"/>
</dbReference>
<dbReference type="SUPFAM" id="SSF48163">
    <property type="entry name" value="An anticodon-binding domain of class I aminoacyl-tRNA synthetases"/>
    <property type="match status" value="1"/>
</dbReference>
<dbReference type="NCBIfam" id="TIGR00464">
    <property type="entry name" value="gltX_bact"/>
    <property type="match status" value="1"/>
</dbReference>
<keyword evidence="7" id="KW-0963">Cytoplasm</keyword>
<sequence>MSVRTRFAPSPTGYLHIGGARTALFNYLFAHHQGGKFLLRIEDTDSLRSTEEAKQAILTSLEWLNIKHDEEVIYQSERANRHREVAHKLVEMGKAYYCFSSQNEIAEMREKALSDKEHFIFHSPWRDKSSDQYPIDIKPVIRIKAPRDGQTTVNDLLQGKVVVQNSHLDDMVLLRGDGTPTYMLAVVVDDHDMDITHIIRGDDHLNNASRQQLIYEAMGWNIPKMVHIPLIHGSDGAKLSKRHGALGVENYKEMGYLPFALNNYLLRLGWSHGDNEIISREQAIKWFGIDGMGKSPARLDFAKMKHMNAYYLRSMNDEDLAKLIFENLDQNLSAESKNNIKLGLEAMKPRAELVTDLVDLANIFIVDSAIKYTDEAKFLIDECDSGIIDKVMDKIDNIAKFNKDNIQVVLTEVAVENQMKLG</sequence>
<dbReference type="EC" id="6.1.1.17" evidence="7"/>
<evidence type="ECO:0000256" key="3">
    <source>
        <dbReference type="ARBA" id="ARBA00022741"/>
    </source>
</evidence>
<feature type="short sequence motif" description="'HIGH' region" evidence="7">
    <location>
        <begin position="9"/>
        <end position="19"/>
    </location>
</feature>